<proteinExistence type="predicted"/>
<sequence>MELAKVTAEPTKLRATKVASDDRIGVDRANRRINGYVVCEQGPCKSKGRGEFDVEALQTIVQLGNEQTKGVKVHFQHESYSDDGLGKHVARAKNFRMDERDGRKIVRADALLTETAMKHNATGGKTPLGVFLLDAADEDPGSFQSSVVISTDKLEREDDEQGNRRPPLFRPTKLWASDFVDEGDAVHGDLFGVESLSNFMEGSDRRVSSKLAVVLDQYVDKLFPDAPANVLSARIDGLRDRILESRFGPKKPNPKPETDSVTTTTTETASNQPDTSAVDALSGKIDQLTEQLAAKDASEKAEKSRTNTIAALGKLAGLDVTEELAGDLSVDDAIQSLAKRKQESHVSLGHDDGAGGKKLTAKETLGKEFEERKELLQAAGWSKADWISFTAGERGIDLGGDSDE</sequence>
<gene>
    <name evidence="2" type="ORF">TBK1r_39400</name>
</gene>
<dbReference type="RefSeq" id="WP_145214010.1">
    <property type="nucleotide sequence ID" value="NZ_CP036432.1"/>
</dbReference>
<evidence type="ECO:0000313" key="2">
    <source>
        <dbReference type="EMBL" id="QDV84988.1"/>
    </source>
</evidence>
<organism evidence="2 3">
    <name type="scientific">Stieleria magnilauensis</name>
    <dbReference type="NCBI Taxonomy" id="2527963"/>
    <lineage>
        <taxon>Bacteria</taxon>
        <taxon>Pseudomonadati</taxon>
        <taxon>Planctomycetota</taxon>
        <taxon>Planctomycetia</taxon>
        <taxon>Pirellulales</taxon>
        <taxon>Pirellulaceae</taxon>
        <taxon>Stieleria</taxon>
    </lineage>
</organism>
<reference evidence="2 3" key="1">
    <citation type="submission" date="2019-02" db="EMBL/GenBank/DDBJ databases">
        <title>Deep-cultivation of Planctomycetes and their phenomic and genomic characterization uncovers novel biology.</title>
        <authorList>
            <person name="Wiegand S."/>
            <person name="Jogler M."/>
            <person name="Boedeker C."/>
            <person name="Pinto D."/>
            <person name="Vollmers J."/>
            <person name="Rivas-Marin E."/>
            <person name="Kohn T."/>
            <person name="Peeters S.H."/>
            <person name="Heuer A."/>
            <person name="Rast P."/>
            <person name="Oberbeckmann S."/>
            <person name="Bunk B."/>
            <person name="Jeske O."/>
            <person name="Meyerdierks A."/>
            <person name="Storesund J.E."/>
            <person name="Kallscheuer N."/>
            <person name="Luecker S."/>
            <person name="Lage O.M."/>
            <person name="Pohl T."/>
            <person name="Merkel B.J."/>
            <person name="Hornburger P."/>
            <person name="Mueller R.-W."/>
            <person name="Bruemmer F."/>
            <person name="Labrenz M."/>
            <person name="Spormann A.M."/>
            <person name="Op den Camp H."/>
            <person name="Overmann J."/>
            <person name="Amann R."/>
            <person name="Jetten M.S.M."/>
            <person name="Mascher T."/>
            <person name="Medema M.H."/>
            <person name="Devos D.P."/>
            <person name="Kaster A.-K."/>
            <person name="Ovreas L."/>
            <person name="Rohde M."/>
            <person name="Galperin M.Y."/>
            <person name="Jogler C."/>
        </authorList>
    </citation>
    <scope>NUCLEOTIDE SEQUENCE [LARGE SCALE GENOMIC DNA]</scope>
    <source>
        <strain evidence="2 3">TBK1r</strain>
    </source>
</reference>
<name>A0ABX5XSK5_9BACT</name>
<feature type="region of interest" description="Disordered" evidence="1">
    <location>
        <begin position="245"/>
        <end position="277"/>
    </location>
</feature>
<evidence type="ECO:0000313" key="3">
    <source>
        <dbReference type="Proteomes" id="UP000318081"/>
    </source>
</evidence>
<dbReference type="EMBL" id="CP036432">
    <property type="protein sequence ID" value="QDV84988.1"/>
    <property type="molecule type" value="Genomic_DNA"/>
</dbReference>
<dbReference type="Proteomes" id="UP000318081">
    <property type="component" value="Chromosome"/>
</dbReference>
<accession>A0ABX5XSK5</accession>
<evidence type="ECO:0000256" key="1">
    <source>
        <dbReference type="SAM" id="MobiDB-lite"/>
    </source>
</evidence>
<evidence type="ECO:0008006" key="4">
    <source>
        <dbReference type="Google" id="ProtNLM"/>
    </source>
</evidence>
<keyword evidence="3" id="KW-1185">Reference proteome</keyword>
<protein>
    <recommendedName>
        <fullName evidence="4">Caudovirus prohead protease</fullName>
    </recommendedName>
</protein>